<dbReference type="Proteomes" id="UP000008810">
    <property type="component" value="Chromosome 2"/>
</dbReference>
<gene>
    <name evidence="3" type="primary">LOC100835223</name>
    <name evidence="2" type="ORF">BRADI_2g36580v3</name>
</gene>
<reference evidence="2 3" key="1">
    <citation type="journal article" date="2010" name="Nature">
        <title>Genome sequencing and analysis of the model grass Brachypodium distachyon.</title>
        <authorList>
            <consortium name="International Brachypodium Initiative"/>
        </authorList>
    </citation>
    <scope>NUCLEOTIDE SEQUENCE [LARGE SCALE GENOMIC DNA]</scope>
    <source>
        <strain evidence="2 3">Bd21</strain>
    </source>
</reference>
<dbReference type="Gramene" id="KQK07616">
    <property type="protein sequence ID" value="KQK07616"/>
    <property type="gene ID" value="BRADI_2g36580v3"/>
</dbReference>
<sequence>MFRRSGGGRGRSKTAEASSTGKEVPVDGAVRVKKVERIHAYNVVSRPSAVYRATSPPPAAENLAVSVVRVGDVVAEDEAVRVRKVERIHAYNVVSRPSSVYRAASPAATAENLAVSVVRVGDVVVEGEHESFVSVPIA</sequence>
<dbReference type="GeneID" id="100835223"/>
<dbReference type="HOGENOM" id="CLU_124694_0_0_1"/>
<dbReference type="eggNOG" id="ENOG502R3U4">
    <property type="taxonomic scope" value="Eukaryota"/>
</dbReference>
<dbReference type="EnsemblPlants" id="KQK07616">
    <property type="protein sequence ID" value="KQK07616"/>
    <property type="gene ID" value="BRADI_2g36580v3"/>
</dbReference>
<organism evidence="3">
    <name type="scientific">Brachypodium distachyon</name>
    <name type="common">Purple false brome</name>
    <name type="synonym">Trachynia distachya</name>
    <dbReference type="NCBI Taxonomy" id="15368"/>
    <lineage>
        <taxon>Eukaryota</taxon>
        <taxon>Viridiplantae</taxon>
        <taxon>Streptophyta</taxon>
        <taxon>Embryophyta</taxon>
        <taxon>Tracheophyta</taxon>
        <taxon>Spermatophyta</taxon>
        <taxon>Magnoliopsida</taxon>
        <taxon>Liliopsida</taxon>
        <taxon>Poales</taxon>
        <taxon>Poaceae</taxon>
        <taxon>BOP clade</taxon>
        <taxon>Pooideae</taxon>
        <taxon>Stipodae</taxon>
        <taxon>Brachypodieae</taxon>
        <taxon>Brachypodium</taxon>
    </lineage>
</organism>
<accession>I1HM26</accession>
<reference evidence="2" key="2">
    <citation type="submission" date="2017-06" db="EMBL/GenBank/DDBJ databases">
        <title>WGS assembly of Brachypodium distachyon.</title>
        <authorList>
            <consortium name="The International Brachypodium Initiative"/>
            <person name="Lucas S."/>
            <person name="Harmon-Smith M."/>
            <person name="Lail K."/>
            <person name="Tice H."/>
            <person name="Grimwood J."/>
            <person name="Bruce D."/>
            <person name="Barry K."/>
            <person name="Shu S."/>
            <person name="Lindquist E."/>
            <person name="Wang M."/>
            <person name="Pitluck S."/>
            <person name="Vogel J.P."/>
            <person name="Garvin D.F."/>
            <person name="Mockler T.C."/>
            <person name="Schmutz J."/>
            <person name="Rokhsar D."/>
            <person name="Bevan M.W."/>
        </authorList>
    </citation>
    <scope>NUCLEOTIDE SEQUENCE</scope>
    <source>
        <strain evidence="2">Bd21</strain>
    </source>
</reference>
<evidence type="ECO:0000313" key="4">
    <source>
        <dbReference type="Proteomes" id="UP000008810"/>
    </source>
</evidence>
<evidence type="ECO:0000313" key="2">
    <source>
        <dbReference type="EMBL" id="KQK07616.1"/>
    </source>
</evidence>
<dbReference type="AlphaFoldDB" id="I1HM26"/>
<name>I1HM26_BRADI</name>
<dbReference type="RefSeq" id="XP_003568964.1">
    <property type="nucleotide sequence ID" value="XM_003568916.4"/>
</dbReference>
<dbReference type="KEGG" id="bdi:100835223"/>
<dbReference type="EMBL" id="CM000881">
    <property type="protein sequence ID" value="KQK07616.1"/>
    <property type="molecule type" value="Genomic_DNA"/>
</dbReference>
<feature type="region of interest" description="Disordered" evidence="1">
    <location>
        <begin position="1"/>
        <end position="26"/>
    </location>
</feature>
<protein>
    <submittedName>
        <fullName evidence="2 3">Uncharacterized protein</fullName>
    </submittedName>
</protein>
<reference evidence="3" key="3">
    <citation type="submission" date="2018-08" db="UniProtKB">
        <authorList>
            <consortium name="EnsemblPlants"/>
        </authorList>
    </citation>
    <scope>IDENTIFICATION</scope>
    <source>
        <strain evidence="3">cv. Bd21</strain>
    </source>
</reference>
<keyword evidence="4" id="KW-1185">Reference proteome</keyword>
<dbReference type="OrthoDB" id="662850at2759"/>
<evidence type="ECO:0000256" key="1">
    <source>
        <dbReference type="SAM" id="MobiDB-lite"/>
    </source>
</evidence>
<proteinExistence type="predicted"/>
<evidence type="ECO:0000313" key="3">
    <source>
        <dbReference type="EnsemblPlants" id="KQK07616"/>
    </source>
</evidence>